<organism evidence="2 4">
    <name type="scientific">Sanguibacteroides justesenii</name>
    <dbReference type="NCBI Taxonomy" id="1547597"/>
    <lineage>
        <taxon>Bacteria</taxon>
        <taxon>Pseudomonadati</taxon>
        <taxon>Bacteroidota</taxon>
        <taxon>Bacteroidia</taxon>
        <taxon>Bacteroidales</taxon>
        <taxon>Porphyromonadaceae</taxon>
        <taxon>Sanguibacteroides</taxon>
    </lineage>
</organism>
<gene>
    <name evidence="2" type="ORF">BA92_03700</name>
    <name evidence="1" type="ORF">IE90_09665</name>
</gene>
<proteinExistence type="predicted"/>
<dbReference type="AlphaFoldDB" id="A0A0C3RI59"/>
<sequence>METSEQINRIEYFLRNVMIKELSKVVELELSYMQFVIMGQAVEVLGSFLDTKPMKAKGQSAKRFASGVTKLFGGRYRLLNENYYLYDKLRNQMTHTFIPGGDLLLINRNENKNGYKHLEVTEGKLVLISEFFYEDICKAVDRLCEALKTGKIKPKNIGYQE</sequence>
<evidence type="ECO:0000313" key="4">
    <source>
        <dbReference type="Proteomes" id="UP000031980"/>
    </source>
</evidence>
<evidence type="ECO:0000313" key="3">
    <source>
        <dbReference type="Proteomes" id="UP000031937"/>
    </source>
</evidence>
<reference evidence="1 3" key="2">
    <citation type="submission" date="2014-07" db="EMBL/GenBank/DDBJ databases">
        <title>Porphyromonadaceae bacterium OUH 334697 = ATCC BAA-2682 = DSM 28341 draft genome.</title>
        <authorList>
            <person name="Sydenham T.V."/>
            <person name="Hasman H."/>
            <person name="Justesen U.S."/>
        </authorList>
    </citation>
    <scope>NUCLEOTIDE SEQUENCE [LARGE SCALE GENOMIC DNA]</scope>
    <source>
        <strain evidence="1 3">OUH 334697</strain>
    </source>
</reference>
<evidence type="ECO:0008006" key="5">
    <source>
        <dbReference type="Google" id="ProtNLM"/>
    </source>
</evidence>
<protein>
    <recommendedName>
        <fullName evidence="5">Cthe-2314-like HEPN domain-containing protein</fullName>
    </recommendedName>
</protein>
<keyword evidence="4" id="KW-1185">Reference proteome</keyword>
<dbReference type="OrthoDB" id="1095501at2"/>
<dbReference type="Proteomes" id="UP000031937">
    <property type="component" value="Unassembled WGS sequence"/>
</dbReference>
<dbReference type="EMBL" id="JPIT01000031">
    <property type="protein sequence ID" value="KIO43400.1"/>
    <property type="molecule type" value="Genomic_DNA"/>
</dbReference>
<evidence type="ECO:0000313" key="1">
    <source>
        <dbReference type="EMBL" id="KIO43400.1"/>
    </source>
</evidence>
<dbReference type="Proteomes" id="UP000031980">
    <property type="component" value="Unassembled WGS sequence"/>
</dbReference>
<accession>A0A0C3RI59</accession>
<dbReference type="EMBL" id="JPIU01000037">
    <property type="protein sequence ID" value="KIO45579.1"/>
    <property type="molecule type" value="Genomic_DNA"/>
</dbReference>
<comment type="caution">
    <text evidence="2">The sequence shown here is derived from an EMBL/GenBank/DDBJ whole genome shotgun (WGS) entry which is preliminary data.</text>
</comment>
<evidence type="ECO:0000313" key="2">
    <source>
        <dbReference type="EMBL" id="KIO45579.1"/>
    </source>
</evidence>
<dbReference type="RefSeq" id="WP_041503624.1">
    <property type="nucleotide sequence ID" value="NZ_JPIT01000031.1"/>
</dbReference>
<reference evidence="2 4" key="1">
    <citation type="submission" date="2014-07" db="EMBL/GenBank/DDBJ databases">
        <title>Porphyromonadaceae bacterium OUH 308042 = ATCC BAA-2681 = DSM 28342 draft genome.</title>
        <authorList>
            <person name="Sydenham T.V."/>
            <person name="Hasman H."/>
            <person name="Justensen U.S."/>
        </authorList>
    </citation>
    <scope>NUCLEOTIDE SEQUENCE [LARGE SCALE GENOMIC DNA]</scope>
    <source>
        <strain evidence="2 4">OUH 308042</strain>
    </source>
</reference>
<name>A0A0C3RI59_9PORP</name>